<organism evidence="1 2">
    <name type="scientific">Gracilariopsis chorda</name>
    <dbReference type="NCBI Taxonomy" id="448386"/>
    <lineage>
        <taxon>Eukaryota</taxon>
        <taxon>Rhodophyta</taxon>
        <taxon>Florideophyceae</taxon>
        <taxon>Rhodymeniophycidae</taxon>
        <taxon>Gracilariales</taxon>
        <taxon>Gracilariaceae</taxon>
        <taxon>Gracilariopsis</taxon>
    </lineage>
</organism>
<dbReference type="Proteomes" id="UP000247409">
    <property type="component" value="Unassembled WGS sequence"/>
</dbReference>
<gene>
    <name evidence="1" type="ORF">BWQ96_06652</name>
</gene>
<evidence type="ECO:0000313" key="2">
    <source>
        <dbReference type="Proteomes" id="UP000247409"/>
    </source>
</evidence>
<sequence>MTITVAIRNMTSSELAWYSSPNQTPTSGLQVVEADLDEVVVRYANGPYPVPTSGGKRKRSAHTIKLQDFERRRRARPRENCIIALCISFLRATVRKTL</sequence>
<reference evidence="1 2" key="1">
    <citation type="journal article" date="2018" name="Mol. Biol. Evol.">
        <title>Analysis of the draft genome of the red seaweed Gracilariopsis chorda provides insights into genome size evolution in Rhodophyta.</title>
        <authorList>
            <person name="Lee J."/>
            <person name="Yang E.C."/>
            <person name="Graf L."/>
            <person name="Yang J.H."/>
            <person name="Qiu H."/>
            <person name="Zel Zion U."/>
            <person name="Chan C.X."/>
            <person name="Stephens T.G."/>
            <person name="Weber A.P.M."/>
            <person name="Boo G.H."/>
            <person name="Boo S.M."/>
            <person name="Kim K.M."/>
            <person name="Shin Y."/>
            <person name="Jung M."/>
            <person name="Lee S.J."/>
            <person name="Yim H.S."/>
            <person name="Lee J.H."/>
            <person name="Bhattacharya D."/>
            <person name="Yoon H.S."/>
        </authorList>
    </citation>
    <scope>NUCLEOTIDE SEQUENCE [LARGE SCALE GENOMIC DNA]</scope>
    <source>
        <strain evidence="1 2">SKKU-2015</strain>
        <tissue evidence="1">Whole body</tissue>
    </source>
</reference>
<keyword evidence="2" id="KW-1185">Reference proteome</keyword>
<proteinExistence type="predicted"/>
<dbReference type="AlphaFoldDB" id="A0A2V3INE2"/>
<accession>A0A2V3INE2</accession>
<comment type="caution">
    <text evidence="1">The sequence shown here is derived from an EMBL/GenBank/DDBJ whole genome shotgun (WGS) entry which is preliminary data.</text>
</comment>
<protein>
    <submittedName>
        <fullName evidence="1">Uncharacterized protein</fullName>
    </submittedName>
</protein>
<evidence type="ECO:0000313" key="1">
    <source>
        <dbReference type="EMBL" id="PXF43595.1"/>
    </source>
</evidence>
<dbReference type="EMBL" id="NBIV01000118">
    <property type="protein sequence ID" value="PXF43595.1"/>
    <property type="molecule type" value="Genomic_DNA"/>
</dbReference>
<name>A0A2V3INE2_9FLOR</name>